<dbReference type="PANTHER" id="PTHR13847">
    <property type="entry name" value="SARCOSINE DEHYDROGENASE-RELATED"/>
    <property type="match status" value="1"/>
</dbReference>
<dbReference type="Proteomes" id="UP000321039">
    <property type="component" value="Unassembled WGS sequence"/>
</dbReference>
<protein>
    <submittedName>
        <fullName evidence="3">FAD-binding oxidoreductase</fullName>
    </submittedName>
</protein>
<dbReference type="InterPro" id="IPR036188">
    <property type="entry name" value="FAD/NAD-bd_sf"/>
</dbReference>
<sequence length="427" mass="45688">MSVREVDTVVIGAGVVGTCIAERLQHRGAQVLLLDRDGVGEGCSSGNAGHFATDVVLPLANPQTLLGLPKMLLDPVGPLSLRWSYLPRMMPWLLRFALAALPAPARASTLALRALNSRSIESFERLFERTGLQELMVQRGALTVYESAKSREGHRATVELLREHGVVVEEHSGAALRELEPALGSAIHSGLFFPRTAHTVNPLRLTQSLAGRFTAAGGAIQSGSAGEVRDIQLRNGAVDLVLGTGETLRAQRAVLSAGAWSARLLRNLGLRVPLETERGYHLMLPEPGVSLSRPVTSHERSFVMTPMEEGLRLAGTVELAGLEADPDYRRADILLEHAGELLQGVSGEGATRWMGMRPSLPDSLPVIGPAPGAPQLMLAFGHQHLGLTQAAITAEIVDDLLAGRAPGVDVAPYRVERFPGARALRIN</sequence>
<keyword evidence="1" id="KW-0560">Oxidoreductase</keyword>
<organism evidence="3 4">
    <name type="scientific">Parahaliea maris</name>
    <dbReference type="NCBI Taxonomy" id="2716870"/>
    <lineage>
        <taxon>Bacteria</taxon>
        <taxon>Pseudomonadati</taxon>
        <taxon>Pseudomonadota</taxon>
        <taxon>Gammaproteobacteria</taxon>
        <taxon>Cellvibrionales</taxon>
        <taxon>Halieaceae</taxon>
        <taxon>Parahaliea</taxon>
    </lineage>
</organism>
<dbReference type="SUPFAM" id="SSF51905">
    <property type="entry name" value="FAD/NAD(P)-binding domain"/>
    <property type="match status" value="1"/>
</dbReference>
<evidence type="ECO:0000259" key="2">
    <source>
        <dbReference type="Pfam" id="PF01266"/>
    </source>
</evidence>
<dbReference type="PANTHER" id="PTHR13847:SF289">
    <property type="entry name" value="GLYCINE OXIDASE"/>
    <property type="match status" value="1"/>
</dbReference>
<evidence type="ECO:0000313" key="3">
    <source>
        <dbReference type="EMBL" id="TXS93845.1"/>
    </source>
</evidence>
<feature type="domain" description="FAD dependent oxidoreductase" evidence="2">
    <location>
        <begin position="7"/>
        <end position="399"/>
    </location>
</feature>
<comment type="caution">
    <text evidence="3">The sequence shown here is derived from an EMBL/GenBank/DDBJ whole genome shotgun (WGS) entry which is preliminary data.</text>
</comment>
<proteinExistence type="predicted"/>
<dbReference type="SUPFAM" id="SSF54373">
    <property type="entry name" value="FAD-linked reductases, C-terminal domain"/>
    <property type="match status" value="1"/>
</dbReference>
<dbReference type="EMBL" id="VRZA01000003">
    <property type="protein sequence ID" value="TXS93845.1"/>
    <property type="molecule type" value="Genomic_DNA"/>
</dbReference>
<dbReference type="Gene3D" id="3.50.50.60">
    <property type="entry name" value="FAD/NAD(P)-binding domain"/>
    <property type="match status" value="2"/>
</dbReference>
<dbReference type="Gene3D" id="3.30.9.10">
    <property type="entry name" value="D-Amino Acid Oxidase, subunit A, domain 2"/>
    <property type="match status" value="1"/>
</dbReference>
<dbReference type="GO" id="GO:0016491">
    <property type="term" value="F:oxidoreductase activity"/>
    <property type="evidence" value="ECO:0007669"/>
    <property type="project" value="UniProtKB-KW"/>
</dbReference>
<evidence type="ECO:0000256" key="1">
    <source>
        <dbReference type="ARBA" id="ARBA00023002"/>
    </source>
</evidence>
<gene>
    <name evidence="3" type="ORF">FV139_09430</name>
</gene>
<dbReference type="RefSeq" id="WP_148068187.1">
    <property type="nucleotide sequence ID" value="NZ_VRZA01000003.1"/>
</dbReference>
<accession>A0A5C8ZZ35</accession>
<dbReference type="GO" id="GO:0005737">
    <property type="term" value="C:cytoplasm"/>
    <property type="evidence" value="ECO:0007669"/>
    <property type="project" value="TreeGrafter"/>
</dbReference>
<dbReference type="InterPro" id="IPR006076">
    <property type="entry name" value="FAD-dep_OxRdtase"/>
</dbReference>
<keyword evidence="4" id="KW-1185">Reference proteome</keyword>
<dbReference type="Pfam" id="PF01266">
    <property type="entry name" value="DAO"/>
    <property type="match status" value="1"/>
</dbReference>
<name>A0A5C8ZZ35_9GAMM</name>
<evidence type="ECO:0000313" key="4">
    <source>
        <dbReference type="Proteomes" id="UP000321039"/>
    </source>
</evidence>
<reference evidence="3 4" key="1">
    <citation type="submission" date="2019-08" db="EMBL/GenBank/DDBJ databases">
        <title>Parahaliea maris sp. nov., isolated from the surface seawater.</title>
        <authorList>
            <person name="Liu Y."/>
        </authorList>
    </citation>
    <scope>NUCLEOTIDE SEQUENCE [LARGE SCALE GENOMIC DNA]</scope>
    <source>
        <strain evidence="3 4">HSLHS9</strain>
    </source>
</reference>
<dbReference type="AlphaFoldDB" id="A0A5C8ZZ35"/>